<dbReference type="RefSeq" id="WP_189682614.1">
    <property type="nucleotide sequence ID" value="NZ_BNCJ01000027.1"/>
</dbReference>
<dbReference type="EMBL" id="BNCJ01000027">
    <property type="protein sequence ID" value="GHF70976.1"/>
    <property type="molecule type" value="Genomic_DNA"/>
</dbReference>
<name>A0A8J3H2E9_9RHOB</name>
<reference evidence="1" key="2">
    <citation type="submission" date="2020-09" db="EMBL/GenBank/DDBJ databases">
        <authorList>
            <person name="Sun Q."/>
            <person name="Kim S."/>
        </authorList>
    </citation>
    <scope>NUCLEOTIDE SEQUENCE</scope>
    <source>
        <strain evidence="1">KCTC 42650</strain>
    </source>
</reference>
<dbReference type="InterPro" id="IPR019276">
    <property type="entry name" value="DUF2303"/>
</dbReference>
<evidence type="ECO:0008006" key="3">
    <source>
        <dbReference type="Google" id="ProtNLM"/>
    </source>
</evidence>
<sequence length="336" mass="37507">MQDLEQTPENVAQTMRDVMMQRGDVEMIPVTKDADGLQLMLASVPQGRTVQDFTPALRKAEQLYAPHRRTGTAKLKTLQSLIDWAIRFKGPESALFANPDPGAASLTCIANYHATGPASGEGSDPTARWLDHVGRYEFPLSREWKLWKAITAGPISKETFCEFIEANAKDLIDPTPALLQQDKVQPTEDWERRLIEVAGKIMGRFGQVRQLIQLGREFQVNENSTLDVSRDPDTGASRFQFKSEHQDASGRPISIPNLFLIAIPIFHGGDLYRLPLQFRYRKSGPEVKFILNLYDAETAFETACNEAAELAAAETELPLFIGEPEGRPRLDGNHSS</sequence>
<proteinExistence type="predicted"/>
<protein>
    <recommendedName>
        <fullName evidence="3">DUF2303 family protein</fullName>
    </recommendedName>
</protein>
<dbReference type="AlphaFoldDB" id="A0A8J3H2E9"/>
<dbReference type="Proteomes" id="UP000626220">
    <property type="component" value="Unassembled WGS sequence"/>
</dbReference>
<accession>A0A8J3H2E9</accession>
<keyword evidence="2" id="KW-1185">Reference proteome</keyword>
<organism evidence="1 2">
    <name type="scientific">Seohaeicola zhoushanensis</name>
    <dbReference type="NCBI Taxonomy" id="1569283"/>
    <lineage>
        <taxon>Bacteria</taxon>
        <taxon>Pseudomonadati</taxon>
        <taxon>Pseudomonadota</taxon>
        <taxon>Alphaproteobacteria</taxon>
        <taxon>Rhodobacterales</taxon>
        <taxon>Roseobacteraceae</taxon>
        <taxon>Seohaeicola</taxon>
    </lineage>
</organism>
<dbReference type="Pfam" id="PF10065">
    <property type="entry name" value="DUF2303"/>
    <property type="match status" value="1"/>
</dbReference>
<gene>
    <name evidence="1" type="ORF">GCM10017056_47360</name>
</gene>
<evidence type="ECO:0000313" key="1">
    <source>
        <dbReference type="EMBL" id="GHF70976.1"/>
    </source>
</evidence>
<reference evidence="1" key="1">
    <citation type="journal article" date="2014" name="Int. J. Syst. Evol. Microbiol.">
        <title>Complete genome sequence of Corynebacterium casei LMG S-19264T (=DSM 44701T), isolated from a smear-ripened cheese.</title>
        <authorList>
            <consortium name="US DOE Joint Genome Institute (JGI-PGF)"/>
            <person name="Walter F."/>
            <person name="Albersmeier A."/>
            <person name="Kalinowski J."/>
            <person name="Ruckert C."/>
        </authorList>
    </citation>
    <scope>NUCLEOTIDE SEQUENCE</scope>
    <source>
        <strain evidence="1">KCTC 42650</strain>
    </source>
</reference>
<comment type="caution">
    <text evidence="1">The sequence shown here is derived from an EMBL/GenBank/DDBJ whole genome shotgun (WGS) entry which is preliminary data.</text>
</comment>
<evidence type="ECO:0000313" key="2">
    <source>
        <dbReference type="Proteomes" id="UP000626220"/>
    </source>
</evidence>